<name>A0A382F0L5_9ZZZZ</name>
<dbReference type="AlphaFoldDB" id="A0A382F0L5"/>
<reference evidence="1" key="1">
    <citation type="submission" date="2018-05" db="EMBL/GenBank/DDBJ databases">
        <authorList>
            <person name="Lanie J.A."/>
            <person name="Ng W.-L."/>
            <person name="Kazmierczak K.M."/>
            <person name="Andrzejewski T.M."/>
            <person name="Davidsen T.M."/>
            <person name="Wayne K.J."/>
            <person name="Tettelin H."/>
            <person name="Glass J.I."/>
            <person name="Rusch D."/>
            <person name="Podicherti R."/>
            <person name="Tsui H.-C.T."/>
            <person name="Winkler M.E."/>
        </authorList>
    </citation>
    <scope>NUCLEOTIDE SEQUENCE</scope>
</reference>
<sequence length="29" mass="3298">MFIIEDAFGLLAVRLHQRDVSCNSKMAEC</sequence>
<protein>
    <submittedName>
        <fullName evidence="1">Uncharacterized protein</fullName>
    </submittedName>
</protein>
<organism evidence="1">
    <name type="scientific">marine metagenome</name>
    <dbReference type="NCBI Taxonomy" id="408172"/>
    <lineage>
        <taxon>unclassified sequences</taxon>
        <taxon>metagenomes</taxon>
        <taxon>ecological metagenomes</taxon>
    </lineage>
</organism>
<accession>A0A382F0L5</accession>
<evidence type="ECO:0000313" key="1">
    <source>
        <dbReference type="EMBL" id="SVB56490.1"/>
    </source>
</evidence>
<gene>
    <name evidence="1" type="ORF">METZ01_LOCUS209344</name>
</gene>
<proteinExistence type="predicted"/>
<dbReference type="EMBL" id="UINC01047338">
    <property type="protein sequence ID" value="SVB56490.1"/>
    <property type="molecule type" value="Genomic_DNA"/>
</dbReference>